<protein>
    <recommendedName>
        <fullName evidence="2">DUF397 domain-containing protein</fullName>
    </recommendedName>
</protein>
<gene>
    <name evidence="3" type="ordered locus">Sfla_3855</name>
</gene>
<feature type="region of interest" description="Disordered" evidence="1">
    <location>
        <begin position="1"/>
        <end position="27"/>
    </location>
</feature>
<feature type="compositionally biased region" description="Polar residues" evidence="1">
    <location>
        <begin position="16"/>
        <end position="25"/>
    </location>
</feature>
<organism evidence="3 4">
    <name type="scientific">Streptomyces pratensis (strain ATCC 33331 / IAF-45CD)</name>
    <dbReference type="NCBI Taxonomy" id="591167"/>
    <lineage>
        <taxon>Bacteria</taxon>
        <taxon>Bacillati</taxon>
        <taxon>Actinomycetota</taxon>
        <taxon>Actinomycetes</taxon>
        <taxon>Kitasatosporales</taxon>
        <taxon>Streptomycetaceae</taxon>
        <taxon>Streptomyces</taxon>
    </lineage>
</organism>
<name>A0A8D3WIG9_STRFA</name>
<proteinExistence type="predicted"/>
<dbReference type="Proteomes" id="UP000002066">
    <property type="component" value="Chromosome"/>
</dbReference>
<dbReference type="EMBL" id="CP002475">
    <property type="protein sequence ID" value="ADW05272.1"/>
    <property type="molecule type" value="Genomic_DNA"/>
</dbReference>
<dbReference type="KEGG" id="sfa:Sfla_3855"/>
<dbReference type="Pfam" id="PF04149">
    <property type="entry name" value="DUF397"/>
    <property type="match status" value="1"/>
</dbReference>
<dbReference type="InterPro" id="IPR007278">
    <property type="entry name" value="DUF397"/>
</dbReference>
<evidence type="ECO:0000313" key="3">
    <source>
        <dbReference type="EMBL" id="ADW05272.1"/>
    </source>
</evidence>
<feature type="compositionally biased region" description="Basic and acidic residues" evidence="1">
    <location>
        <begin position="1"/>
        <end position="15"/>
    </location>
</feature>
<reference evidence="3 4" key="1">
    <citation type="submission" date="2011-01" db="EMBL/GenBank/DDBJ databases">
        <title>Complete sequence of chromosome of Streptomyces flavogriseus ATCC 33331.</title>
        <authorList>
            <consortium name="US DOE Joint Genome Institute"/>
            <person name="Lucas S."/>
            <person name="Copeland A."/>
            <person name="Lapidus A."/>
            <person name="Cheng J.-F."/>
            <person name="Goodwin L."/>
            <person name="Pitluck S."/>
            <person name="Davenport K."/>
            <person name="Detter J.C."/>
            <person name="Han C."/>
            <person name="Tapia R."/>
            <person name="Land M."/>
            <person name="Hauser L."/>
            <person name="Kyrpides N."/>
            <person name="Ivanova N."/>
            <person name="Ovchinnikova G."/>
            <person name="Pagani I."/>
            <person name="Brumm P."/>
            <person name="Mead D."/>
            <person name="Woyke T."/>
        </authorList>
    </citation>
    <scope>NUCLEOTIDE SEQUENCE [LARGE SCALE GENOMIC DNA]</scope>
    <source>
        <strain evidence="4">ATCC 33331 / IAF-45CD</strain>
    </source>
</reference>
<sequence length="69" mass="7409">MIRRTCAEDASEPKWTRSSYSSSGDGNDCVEVAARPHSVLVRDSKDASGPRLGFAPSAWAAFLEHASRG</sequence>
<feature type="domain" description="DUF397" evidence="2">
    <location>
        <begin position="14"/>
        <end position="66"/>
    </location>
</feature>
<dbReference type="OrthoDB" id="4562195at2"/>
<evidence type="ECO:0000313" key="4">
    <source>
        <dbReference type="Proteomes" id="UP000002066"/>
    </source>
</evidence>
<dbReference type="AlphaFoldDB" id="A0A8D3WIG9"/>
<evidence type="ECO:0000256" key="1">
    <source>
        <dbReference type="SAM" id="MobiDB-lite"/>
    </source>
</evidence>
<evidence type="ECO:0000259" key="2">
    <source>
        <dbReference type="Pfam" id="PF04149"/>
    </source>
</evidence>
<accession>A0A8D3WIG9</accession>